<proteinExistence type="inferred from homology"/>
<comment type="subunit">
    <text evidence="3">Homodimer.</text>
</comment>
<keyword evidence="6" id="KW-0350">Heme biosynthesis</keyword>
<dbReference type="PANTHER" id="PTHR10755">
    <property type="entry name" value="COPROPORPHYRINOGEN III OXIDASE, MITOCHONDRIAL"/>
    <property type="match status" value="1"/>
</dbReference>
<dbReference type="Gene3D" id="3.40.1500.10">
    <property type="entry name" value="Coproporphyrinogen III oxidase, aerobic"/>
    <property type="match status" value="1"/>
</dbReference>
<dbReference type="AlphaFoldDB" id="A0A3M7QSA9"/>
<dbReference type="PANTHER" id="PTHR10755:SF0">
    <property type="entry name" value="OXYGEN-DEPENDENT COPROPORPHYRINOGEN-III OXIDASE, MITOCHONDRIAL"/>
    <property type="match status" value="1"/>
</dbReference>
<dbReference type="GO" id="GO:0004109">
    <property type="term" value="F:coproporphyrinogen oxidase activity"/>
    <property type="evidence" value="ECO:0007669"/>
    <property type="project" value="UniProtKB-EC"/>
</dbReference>
<dbReference type="EMBL" id="REGN01005285">
    <property type="protein sequence ID" value="RNA13951.1"/>
    <property type="molecule type" value="Genomic_DNA"/>
</dbReference>
<dbReference type="SUPFAM" id="SSF102886">
    <property type="entry name" value="Coproporphyrinogen III oxidase"/>
    <property type="match status" value="1"/>
</dbReference>
<dbReference type="FunFam" id="3.40.1500.10:FF:000002">
    <property type="entry name" value="oxygen-dependent coproporphyrinogen-III oxidase, mitochondrial"/>
    <property type="match status" value="1"/>
</dbReference>
<dbReference type="EC" id="1.3.3.3" evidence="4"/>
<dbReference type="UniPathway" id="UPA00251">
    <property type="reaction ID" value="UER00322"/>
</dbReference>
<dbReference type="Proteomes" id="UP000276133">
    <property type="component" value="Unassembled WGS sequence"/>
</dbReference>
<dbReference type="PIRSF" id="PIRSF000166">
    <property type="entry name" value="Coproporphyri_ox"/>
    <property type="match status" value="1"/>
</dbReference>
<protein>
    <recommendedName>
        <fullName evidence="4">coproporphyrinogen oxidase</fullName>
        <ecNumber evidence="4">1.3.3.3</ecNumber>
    </recommendedName>
</protein>
<keyword evidence="5 8" id="KW-0560">Oxidoreductase</keyword>
<evidence type="ECO:0000256" key="5">
    <source>
        <dbReference type="ARBA" id="ARBA00023002"/>
    </source>
</evidence>
<dbReference type="Pfam" id="PF01218">
    <property type="entry name" value="Coprogen_oxidas"/>
    <property type="match status" value="1"/>
</dbReference>
<dbReference type="InterPro" id="IPR018375">
    <property type="entry name" value="Coprogen_oxidase_CS"/>
</dbReference>
<accession>A0A3M7QSA9</accession>
<comment type="similarity">
    <text evidence="2">Belongs to the aerobic coproporphyrinogen-III oxidase family.</text>
</comment>
<evidence type="ECO:0000256" key="2">
    <source>
        <dbReference type="ARBA" id="ARBA00010644"/>
    </source>
</evidence>
<evidence type="ECO:0000256" key="1">
    <source>
        <dbReference type="ARBA" id="ARBA00005168"/>
    </source>
</evidence>
<evidence type="ECO:0000313" key="8">
    <source>
        <dbReference type="EMBL" id="RNA13951.1"/>
    </source>
</evidence>
<dbReference type="OrthoDB" id="15318at2759"/>
<dbReference type="InterPro" id="IPR001260">
    <property type="entry name" value="Coprogen_oxidase_aer"/>
</dbReference>
<comment type="caution">
    <text evidence="8">The sequence shown here is derived from an EMBL/GenBank/DDBJ whole genome shotgun (WGS) entry which is preliminary data.</text>
</comment>
<evidence type="ECO:0000256" key="6">
    <source>
        <dbReference type="ARBA" id="ARBA00023133"/>
    </source>
</evidence>
<evidence type="ECO:0000313" key="9">
    <source>
        <dbReference type="Proteomes" id="UP000276133"/>
    </source>
</evidence>
<gene>
    <name evidence="8" type="ORF">BpHYR1_031314</name>
</gene>
<evidence type="ECO:0000256" key="3">
    <source>
        <dbReference type="ARBA" id="ARBA00011738"/>
    </source>
</evidence>
<organism evidence="8 9">
    <name type="scientific">Brachionus plicatilis</name>
    <name type="common">Marine rotifer</name>
    <name type="synonym">Brachionus muelleri</name>
    <dbReference type="NCBI Taxonomy" id="10195"/>
    <lineage>
        <taxon>Eukaryota</taxon>
        <taxon>Metazoa</taxon>
        <taxon>Spiralia</taxon>
        <taxon>Gnathifera</taxon>
        <taxon>Rotifera</taxon>
        <taxon>Eurotatoria</taxon>
        <taxon>Monogononta</taxon>
        <taxon>Pseudotrocha</taxon>
        <taxon>Ploima</taxon>
        <taxon>Brachionidae</taxon>
        <taxon>Brachionus</taxon>
    </lineage>
</organism>
<dbReference type="PROSITE" id="PS01021">
    <property type="entry name" value="COPROGEN_OXIDASE"/>
    <property type="match status" value="1"/>
</dbReference>
<dbReference type="GO" id="GO:0006782">
    <property type="term" value="P:protoporphyrinogen IX biosynthetic process"/>
    <property type="evidence" value="ECO:0007669"/>
    <property type="project" value="UniProtKB-UniPathway"/>
</dbReference>
<dbReference type="GO" id="GO:0005737">
    <property type="term" value="C:cytoplasm"/>
    <property type="evidence" value="ECO:0007669"/>
    <property type="project" value="TreeGrafter"/>
</dbReference>
<dbReference type="NCBIfam" id="NF003727">
    <property type="entry name" value="PRK05330.1"/>
    <property type="match status" value="1"/>
</dbReference>
<keyword evidence="7" id="KW-0627">Porphyrin biosynthesis</keyword>
<dbReference type="STRING" id="10195.A0A3M7QSA9"/>
<keyword evidence="9" id="KW-1185">Reference proteome</keyword>
<dbReference type="PRINTS" id="PR00073">
    <property type="entry name" value="COPRGNOXDASE"/>
</dbReference>
<name>A0A3M7QSA9_BRAPC</name>
<evidence type="ECO:0000256" key="4">
    <source>
        <dbReference type="ARBA" id="ARBA00012869"/>
    </source>
</evidence>
<dbReference type="InterPro" id="IPR036406">
    <property type="entry name" value="Coprogen_oxidase_aer_sf"/>
</dbReference>
<comment type="pathway">
    <text evidence="1">Porphyrin-containing compound metabolism; protoporphyrin-IX biosynthesis; protoporphyrinogen-IX from coproporphyrinogen-III (O2 route): step 1/1.</text>
</comment>
<reference evidence="8 9" key="1">
    <citation type="journal article" date="2018" name="Sci. Rep.">
        <title>Genomic signatures of local adaptation to the degree of environmental predictability in rotifers.</title>
        <authorList>
            <person name="Franch-Gras L."/>
            <person name="Hahn C."/>
            <person name="Garcia-Roger E.M."/>
            <person name="Carmona M.J."/>
            <person name="Serra M."/>
            <person name="Gomez A."/>
        </authorList>
    </citation>
    <scope>NUCLEOTIDE SEQUENCE [LARGE SCALE GENOMIC DNA]</scope>
    <source>
        <strain evidence="8">HYR1</strain>
    </source>
</reference>
<sequence length="357" mass="41324">MAFYNVNKDSLSPDKRPHYAFSLFSSSDIELNDCLTQTITPEDELMEKKDVMRCRMEAFITNLQGRIIKKLQTYEPEQKFLVDRWLRKEGGGGITCIIQDGQVFERGAVNISVVNGTLPKGAVAEMRARGKTTIPADKDLPFFACGISSVIHPRNPYVPTVHFNYRYFEVEVAPNKYEWWFGGGTDLTPYYLDEQDVKHFHQTLKNGCDKHDKSFYGRFKKWCDEYFVIKHRNECRGVGGIFFDDFDQPNQNKAFEFVKSCGNSVLPSFIPLVEKNMTKGYGYKEREWQLLRRGRYVEFNLVYDRGTKFGLLTPGAKIESILVSLPLTAKWSYKHEPEIGSEEHKLSQVLKNPKDWL</sequence>
<evidence type="ECO:0000256" key="7">
    <source>
        <dbReference type="ARBA" id="ARBA00023244"/>
    </source>
</evidence>